<feature type="compositionally biased region" description="Basic residues" evidence="2">
    <location>
        <begin position="295"/>
        <end position="310"/>
    </location>
</feature>
<organism evidence="3 4">
    <name type="scientific">Polyrhizophydium stewartii</name>
    <dbReference type="NCBI Taxonomy" id="2732419"/>
    <lineage>
        <taxon>Eukaryota</taxon>
        <taxon>Fungi</taxon>
        <taxon>Fungi incertae sedis</taxon>
        <taxon>Chytridiomycota</taxon>
        <taxon>Chytridiomycota incertae sedis</taxon>
        <taxon>Chytridiomycetes</taxon>
        <taxon>Rhizophydiales</taxon>
        <taxon>Rhizophydiales incertae sedis</taxon>
        <taxon>Polyrhizophydium</taxon>
    </lineage>
</organism>
<dbReference type="Pfam" id="PF07574">
    <property type="entry name" value="SMC_Nse1"/>
    <property type="match status" value="1"/>
</dbReference>
<comment type="caution">
    <text evidence="3">The sequence shown here is derived from an EMBL/GenBank/DDBJ whole genome shotgun (WGS) entry which is preliminary data.</text>
</comment>
<feature type="region of interest" description="Disordered" evidence="2">
    <location>
        <begin position="251"/>
        <end position="325"/>
    </location>
</feature>
<comment type="catalytic activity">
    <reaction evidence="1">
        <text>S-ubiquitinyl-[E2 ubiquitin-conjugating enzyme]-L-cysteine + [acceptor protein]-L-lysine = [E2 ubiquitin-conjugating enzyme]-L-cysteine + N(6)-ubiquitinyl-[acceptor protein]-L-lysine.</text>
        <dbReference type="EC" id="2.3.2.27"/>
    </reaction>
</comment>
<dbReference type="InterPro" id="IPR011513">
    <property type="entry name" value="Nse1"/>
</dbReference>
<keyword evidence="1" id="KW-0479">Metal-binding</keyword>
<evidence type="ECO:0000256" key="1">
    <source>
        <dbReference type="RuleBase" id="RU368018"/>
    </source>
</evidence>
<proteinExistence type="inferred from homology"/>
<keyword evidence="1" id="KW-0539">Nucleus</keyword>
<comment type="subcellular location">
    <subcellularLocation>
        <location evidence="1">Nucleus</location>
    </subcellularLocation>
</comment>
<keyword evidence="1" id="KW-0808">Transferase</keyword>
<dbReference type="Proteomes" id="UP001527925">
    <property type="component" value="Unassembled WGS sequence"/>
</dbReference>
<keyword evidence="1" id="KW-0862">Zinc</keyword>
<keyword evidence="1" id="KW-0863">Zinc-finger</keyword>
<feature type="compositionally biased region" description="Acidic residues" evidence="2">
    <location>
        <begin position="314"/>
        <end position="325"/>
    </location>
</feature>
<keyword evidence="4" id="KW-1185">Reference proteome</keyword>
<comment type="similarity">
    <text evidence="1">Belongs to the NSE1 family.</text>
</comment>
<keyword evidence="1" id="KW-0227">DNA damage</keyword>
<keyword evidence="1" id="KW-0233">DNA recombination</keyword>
<reference evidence="3 4" key="1">
    <citation type="submission" date="2023-09" db="EMBL/GenBank/DDBJ databases">
        <title>Pangenome analysis of Batrachochytrium dendrobatidis and related Chytrids.</title>
        <authorList>
            <person name="Yacoub M.N."/>
            <person name="Stajich J.E."/>
            <person name="James T.Y."/>
        </authorList>
    </citation>
    <scope>NUCLEOTIDE SEQUENCE [LARGE SCALE GENOMIC DNA]</scope>
    <source>
        <strain evidence="3 4">JEL0888</strain>
    </source>
</reference>
<dbReference type="InterPro" id="IPR036388">
    <property type="entry name" value="WH-like_DNA-bd_sf"/>
</dbReference>
<keyword evidence="1" id="KW-0833">Ubl conjugation pathway</keyword>
<evidence type="ECO:0000313" key="3">
    <source>
        <dbReference type="EMBL" id="KAL2918485.1"/>
    </source>
</evidence>
<protein>
    <recommendedName>
        <fullName evidence="1">Non-structural maintenance of chromosomes element 1 homolog</fullName>
        <ecNumber evidence="1">2.3.2.27</ecNumber>
    </recommendedName>
</protein>
<evidence type="ECO:0000256" key="2">
    <source>
        <dbReference type="SAM" id="MobiDB-lite"/>
    </source>
</evidence>
<gene>
    <name evidence="3" type="ORF">HK105_201886</name>
</gene>
<accession>A0ABR4NG26</accession>
<dbReference type="EC" id="2.3.2.27" evidence="1"/>
<dbReference type="InterPro" id="IPR013083">
    <property type="entry name" value="Znf_RING/FYVE/PHD"/>
</dbReference>
<dbReference type="Gene3D" id="1.10.10.10">
    <property type="entry name" value="Winged helix-like DNA-binding domain superfamily/Winged helix DNA-binding domain"/>
    <property type="match status" value="1"/>
</dbReference>
<keyword evidence="1" id="KW-0234">DNA repair</keyword>
<dbReference type="PANTHER" id="PTHR20973:SF0">
    <property type="entry name" value="NON-STRUCTURAL MAINTENANCE OF CHROMOSOMES ELEMENT 1 HOMOLOG"/>
    <property type="match status" value="1"/>
</dbReference>
<name>A0ABR4NG26_9FUNG</name>
<sequence length="325" mass="35910">MGYGAQHRMFLQGLMSRGVMPVDEATELLRRITEHEQVNEVPLATFVGRINAELAQLIGLQVKRGMDPNTGVESIALVNTQSDELAKLSSAYTPTEVNFFKRMVQLMFTESDNGNVPFELSPLRALRGATHLKPALSKQDAEAFIGRLEADGWLHNADGVLSLGVRGLLELNAYLKDEYPAYARDCSSCFQILTSRITTCSNPTCDVAMHWNCAANLFRNPVRKVCFKCFAQWDLDAAPVIAPPKFMVAGGGSTEAADGDEAMQHATQDTQEELVPVKKQPDEDDGYEENAGGRASRRQRTTSRRRKRAHRTDDDDDGGDENGDD</sequence>
<comment type="function">
    <text evidence="1">Acts in a DNA repair pathway for removal of UV-induced DNA damage that is distinct from classical nucleotide excision repair and in repair of ionizing radiation damage. Functions in homologous recombination repair of DNA double strand breaks and in recovery of stalled replication forks.</text>
</comment>
<dbReference type="EMBL" id="JADGIZ020000006">
    <property type="protein sequence ID" value="KAL2918485.1"/>
    <property type="molecule type" value="Genomic_DNA"/>
</dbReference>
<dbReference type="Gene3D" id="3.90.1150.220">
    <property type="match status" value="1"/>
</dbReference>
<dbReference type="Gene3D" id="3.30.40.10">
    <property type="entry name" value="Zinc/RING finger domain, C3HC4 (zinc finger)"/>
    <property type="match status" value="1"/>
</dbReference>
<evidence type="ECO:0000313" key="4">
    <source>
        <dbReference type="Proteomes" id="UP001527925"/>
    </source>
</evidence>
<dbReference type="PANTHER" id="PTHR20973">
    <property type="entry name" value="NON-SMC ELEMENT 1-RELATED"/>
    <property type="match status" value="1"/>
</dbReference>
<comment type="subunit">
    <text evidence="1">Component of the Smc5-Smc6 complex.</text>
</comment>